<gene>
    <name evidence="1" type="ORF">DUNSADRAFT_3559</name>
</gene>
<protein>
    <submittedName>
        <fullName evidence="1">Armadillo-type protein</fullName>
    </submittedName>
</protein>
<dbReference type="Proteomes" id="UP000815325">
    <property type="component" value="Unassembled WGS sequence"/>
</dbReference>
<dbReference type="InterPro" id="IPR016024">
    <property type="entry name" value="ARM-type_fold"/>
</dbReference>
<sequence>MSVADWLQRSLGSGSRREGVLDGLVGMRSSTGISSSSWKATDNVGRLLEELCRPGVLERRKDGERHLLQYIDAEARTLSSETFSKFIQDINRRVEALLRKEQDIQKRLGGVLAIDELIDVKTVGDDANKTKHLWEMLSPALEYADDITLIETMARTMGRLVKSGGAMASDIVDLEVNRALSWCDPRDSTEAKRLAAVMLLREMAEQAPAVFNVHVKAFIDAIWCPLRDARVFIREAAVQALKACLCLVEMRETRYRVQWYYKLFVQTMRGLNKDIRTGYMPSAEAIHGSLLALGELLQHTGEFLLARYKEVVETVLRFKDSKEKQIRRAVMVLLPRLAAFSPERFAAEYLGRALTYLIAVLKNQPERGAAFSAIAAMSAALADVGCASAFEACLPAISAQMKESIGLAKLKSRVSCPEALECAGVLARALGPVWRPHAAQLLEGIMLTGLSEVQVNALIEIAEALPELLEDIQLQLLDLLSLALAKRPFNQFTPPSKVQALNAALTTGEVQGNALIKLALQTLSTFDFGNVQLLDFTRDHILTYTDDADKEIRQAAVLACCKVLERFVSSLHAREATAASAAAAAAGLALPPVMPPPLLGSTLSVRAVKVVEKVAHRLMAAAVADPSERVRVTVLAALQGTTALDEFLGQADFLRSIFIALNDESCQVRALTIQLVGRLSSFNPAYVNPALRRHLLQLLTDMEHSPDSKLREGAAYLLDRLITAAPSLILPYVSPQRRGDAVHTVLVGKPFSDSEFHITDAAGHSNQSPCPPHPICYLLLCVHHSCQAGTEVGVARTVLATIGQLAVVSGCSFKPYVSDVLPLVIEAIQDAATPDKRIVAVTALGQVRILP</sequence>
<dbReference type="PANTHER" id="PTHR11139">
    <property type="entry name" value="ATAXIA TELANGIECTASIA MUTATED ATM -RELATED"/>
    <property type="match status" value="1"/>
</dbReference>
<dbReference type="EMBL" id="MU069451">
    <property type="protein sequence ID" value="KAF5842966.1"/>
    <property type="molecule type" value="Genomic_DNA"/>
</dbReference>
<accession>A0ABQ7H7Z0</accession>
<keyword evidence="2" id="KW-1185">Reference proteome</keyword>
<reference evidence="1" key="1">
    <citation type="submission" date="2017-08" db="EMBL/GenBank/DDBJ databases">
        <authorList>
            <person name="Polle J.E."/>
            <person name="Barry K."/>
            <person name="Cushman J."/>
            <person name="Schmutz J."/>
            <person name="Tran D."/>
            <person name="Hathwaick L.T."/>
            <person name="Yim W.C."/>
            <person name="Jenkins J."/>
            <person name="Mckie-Krisberg Z.M."/>
            <person name="Prochnik S."/>
            <person name="Lindquist E."/>
            <person name="Dockter R.B."/>
            <person name="Adam C."/>
            <person name="Molina H."/>
            <person name="Bunkerborg J."/>
            <person name="Jin E."/>
            <person name="Buchheim M."/>
            <person name="Magnuson J."/>
        </authorList>
    </citation>
    <scope>NUCLEOTIDE SEQUENCE</scope>
    <source>
        <strain evidence="1">CCAP 19/18</strain>
    </source>
</reference>
<dbReference type="InterPro" id="IPR050517">
    <property type="entry name" value="DDR_Repair_Kinase"/>
</dbReference>
<dbReference type="Gene3D" id="1.25.10.10">
    <property type="entry name" value="Leucine-rich Repeat Variant"/>
    <property type="match status" value="2"/>
</dbReference>
<evidence type="ECO:0000313" key="2">
    <source>
        <dbReference type="Proteomes" id="UP000815325"/>
    </source>
</evidence>
<proteinExistence type="predicted"/>
<dbReference type="SUPFAM" id="SSF48371">
    <property type="entry name" value="ARM repeat"/>
    <property type="match status" value="1"/>
</dbReference>
<dbReference type="PANTHER" id="PTHR11139:SF9">
    <property type="entry name" value="SERINE_THREONINE-PROTEIN KINASE MTOR"/>
    <property type="match status" value="1"/>
</dbReference>
<organism evidence="1 2">
    <name type="scientific">Dunaliella salina</name>
    <name type="common">Green alga</name>
    <name type="synonym">Protococcus salinus</name>
    <dbReference type="NCBI Taxonomy" id="3046"/>
    <lineage>
        <taxon>Eukaryota</taxon>
        <taxon>Viridiplantae</taxon>
        <taxon>Chlorophyta</taxon>
        <taxon>core chlorophytes</taxon>
        <taxon>Chlorophyceae</taxon>
        <taxon>CS clade</taxon>
        <taxon>Chlamydomonadales</taxon>
        <taxon>Dunaliellaceae</taxon>
        <taxon>Dunaliella</taxon>
    </lineage>
</organism>
<name>A0ABQ7H7Z0_DUNSA</name>
<dbReference type="InterPro" id="IPR011989">
    <property type="entry name" value="ARM-like"/>
</dbReference>
<comment type="caution">
    <text evidence="1">The sequence shown here is derived from an EMBL/GenBank/DDBJ whole genome shotgun (WGS) entry which is preliminary data.</text>
</comment>
<evidence type="ECO:0000313" key="1">
    <source>
        <dbReference type="EMBL" id="KAF5842966.1"/>
    </source>
</evidence>